<name>A0A8S9X429_APOLU</name>
<feature type="compositionally biased region" description="Gly residues" evidence="6">
    <location>
        <begin position="1"/>
        <end position="11"/>
    </location>
</feature>
<dbReference type="AlphaFoldDB" id="A0A8S9X429"/>
<dbReference type="PANTHER" id="PTHR23291">
    <property type="entry name" value="BAX INHIBITOR-RELATED"/>
    <property type="match status" value="1"/>
</dbReference>
<keyword evidence="3 5" id="KW-1133">Transmembrane helix</keyword>
<proteinExistence type="inferred from homology"/>
<gene>
    <name evidence="7" type="ORF">GE061_003637</name>
</gene>
<evidence type="ECO:0000256" key="4">
    <source>
        <dbReference type="ARBA" id="ARBA00023136"/>
    </source>
</evidence>
<keyword evidence="4 5" id="KW-0472">Membrane</keyword>
<comment type="caution">
    <text evidence="7">The sequence shown here is derived from an EMBL/GenBank/DDBJ whole genome shotgun (WGS) entry which is preliminary data.</text>
</comment>
<feature type="transmembrane region" description="Helical" evidence="5">
    <location>
        <begin position="218"/>
        <end position="237"/>
    </location>
</feature>
<dbReference type="EMBL" id="WIXP02000011">
    <property type="protein sequence ID" value="KAF6203219.1"/>
    <property type="molecule type" value="Genomic_DNA"/>
</dbReference>
<accession>A0A8S9X429</accession>
<keyword evidence="2 5" id="KW-0812">Transmembrane</keyword>
<reference evidence="7" key="1">
    <citation type="journal article" date="2021" name="Mol. Ecol. Resour.">
        <title>Apolygus lucorum genome provides insights into omnivorousness and mesophyll feeding.</title>
        <authorList>
            <person name="Liu Y."/>
            <person name="Liu H."/>
            <person name="Wang H."/>
            <person name="Huang T."/>
            <person name="Liu B."/>
            <person name="Yang B."/>
            <person name="Yin L."/>
            <person name="Li B."/>
            <person name="Zhang Y."/>
            <person name="Zhang S."/>
            <person name="Jiang F."/>
            <person name="Zhang X."/>
            <person name="Ren Y."/>
            <person name="Wang B."/>
            <person name="Wang S."/>
            <person name="Lu Y."/>
            <person name="Wu K."/>
            <person name="Fan W."/>
            <person name="Wang G."/>
        </authorList>
    </citation>
    <scope>NUCLEOTIDE SEQUENCE</scope>
    <source>
        <strain evidence="7">12Hb</strain>
    </source>
</reference>
<feature type="transmembrane region" description="Helical" evidence="5">
    <location>
        <begin position="129"/>
        <end position="150"/>
    </location>
</feature>
<comment type="subcellular location">
    <subcellularLocation>
        <location evidence="1">Membrane</location>
        <topology evidence="1">Multi-pass membrane protein</topology>
    </subcellularLocation>
</comment>
<dbReference type="Proteomes" id="UP000466442">
    <property type="component" value="Unassembled WGS sequence"/>
</dbReference>
<dbReference type="InterPro" id="IPR006214">
    <property type="entry name" value="Bax_inhibitor_1-related"/>
</dbReference>
<protein>
    <recommendedName>
        <fullName evidence="9">Protein lifeguard 1</fullName>
    </recommendedName>
</protein>
<feature type="transmembrane region" description="Helical" evidence="5">
    <location>
        <begin position="162"/>
        <end position="180"/>
    </location>
</feature>
<feature type="region of interest" description="Disordered" evidence="6">
    <location>
        <begin position="1"/>
        <end position="44"/>
    </location>
</feature>
<keyword evidence="8" id="KW-1185">Reference proteome</keyword>
<dbReference type="CDD" id="cd10428">
    <property type="entry name" value="LFG_like"/>
    <property type="match status" value="1"/>
</dbReference>
<dbReference type="GO" id="GO:0016020">
    <property type="term" value="C:membrane"/>
    <property type="evidence" value="ECO:0007669"/>
    <property type="project" value="UniProtKB-SubCell"/>
</dbReference>
<evidence type="ECO:0000256" key="6">
    <source>
        <dbReference type="SAM" id="MobiDB-lite"/>
    </source>
</evidence>
<dbReference type="PANTHER" id="PTHR23291:SF47">
    <property type="entry name" value="TRANSMEMBRANE BAX INHIBITOR MOTIF CONTAINING 7"/>
    <property type="match status" value="1"/>
</dbReference>
<evidence type="ECO:0000313" key="8">
    <source>
        <dbReference type="Proteomes" id="UP000466442"/>
    </source>
</evidence>
<dbReference type="Pfam" id="PF01027">
    <property type="entry name" value="Bax1-I"/>
    <property type="match status" value="1"/>
</dbReference>
<feature type="transmembrane region" description="Helical" evidence="5">
    <location>
        <begin position="310"/>
        <end position="333"/>
    </location>
</feature>
<evidence type="ECO:0000313" key="7">
    <source>
        <dbReference type="EMBL" id="KAF6203219.1"/>
    </source>
</evidence>
<organism evidence="7 8">
    <name type="scientific">Apolygus lucorum</name>
    <name type="common">Small green plant bug</name>
    <name type="synonym">Lygocoris lucorum</name>
    <dbReference type="NCBI Taxonomy" id="248454"/>
    <lineage>
        <taxon>Eukaryota</taxon>
        <taxon>Metazoa</taxon>
        <taxon>Ecdysozoa</taxon>
        <taxon>Arthropoda</taxon>
        <taxon>Hexapoda</taxon>
        <taxon>Insecta</taxon>
        <taxon>Pterygota</taxon>
        <taxon>Neoptera</taxon>
        <taxon>Paraneoptera</taxon>
        <taxon>Hemiptera</taxon>
        <taxon>Heteroptera</taxon>
        <taxon>Panheteroptera</taxon>
        <taxon>Cimicomorpha</taxon>
        <taxon>Miridae</taxon>
        <taxon>Mirini</taxon>
        <taxon>Apolygus</taxon>
    </lineage>
</organism>
<evidence type="ECO:0000256" key="2">
    <source>
        <dbReference type="ARBA" id="ARBA00022692"/>
    </source>
</evidence>
<evidence type="ECO:0000256" key="1">
    <source>
        <dbReference type="ARBA" id="ARBA00004141"/>
    </source>
</evidence>
<evidence type="ECO:0000256" key="3">
    <source>
        <dbReference type="ARBA" id="ARBA00022989"/>
    </source>
</evidence>
<feature type="transmembrane region" description="Helical" evidence="5">
    <location>
        <begin position="273"/>
        <end position="290"/>
    </location>
</feature>
<evidence type="ECO:0000256" key="5">
    <source>
        <dbReference type="RuleBase" id="RU004379"/>
    </source>
</evidence>
<comment type="similarity">
    <text evidence="5">Belongs to the BI1 family.</text>
</comment>
<dbReference type="OrthoDB" id="7933078at2759"/>
<feature type="transmembrane region" description="Helical" evidence="5">
    <location>
        <begin position="249"/>
        <end position="267"/>
    </location>
</feature>
<feature type="transmembrane region" description="Helical" evidence="5">
    <location>
        <begin position="192"/>
        <end position="212"/>
    </location>
</feature>
<evidence type="ECO:0008006" key="9">
    <source>
        <dbReference type="Google" id="ProtNLM"/>
    </source>
</evidence>
<sequence>MAWQGAGGYPGQGQPPPPGFYPEGSFAGGYPGGAPYPQQGGFPGAGGGYPGAGYPAGGGFPGAAPYPQQPGAGGGFFGAQGGGFVPKPPGYDMGGNNYNSTGYGGEDGGNMQNFDFTDKSIRLGFIRKVYGILFVQLTVTLAFISLFTFHTGTKLFVARNPSLWWISLAVMFVCLITMACCGDVRRKAPMNFVFLGLFTVAESFMLGCATIQFRANEVMLAIGICTVVTLGLTIFAFQTKIDFTMMGGVLFAATLILMVFGIVLMFWKGQIATLIYASFGALLFSIYIVYDTQMMMGGSHKYSISPEEYIFAALNLYLDIVNLFLYILTIIGATRD</sequence>